<evidence type="ECO:0000256" key="2">
    <source>
        <dbReference type="ARBA" id="ARBA00005335"/>
    </source>
</evidence>
<evidence type="ECO:0000256" key="1">
    <source>
        <dbReference type="ARBA" id="ARBA00004141"/>
    </source>
</evidence>
<evidence type="ECO:0008006" key="8">
    <source>
        <dbReference type="Google" id="ProtNLM"/>
    </source>
</evidence>
<protein>
    <recommendedName>
        <fullName evidence="8">Transmembrane protein 50A</fullName>
    </recommendedName>
</protein>
<dbReference type="PANTHER" id="PTHR13180">
    <property type="entry name" value="SMALL MEMBRANE PROTEIN-RELATED"/>
    <property type="match status" value="1"/>
</dbReference>
<feature type="transmembrane region" description="Helical" evidence="6">
    <location>
        <begin position="36"/>
        <end position="56"/>
    </location>
</feature>
<sequence length="140" mass="15821">MGAPSYLAGALFAVGWWFFVDGWVSFGKEHEGKYKFVMWLPGLLGTFAFLMVNMTKPSELNQTSMFDETNANNVKIWFFFSILVSFASIIAAIWITVASEDLKEQQYSGVTLILQSISLLISSLVFWFGRGLKKDEFSMS</sequence>
<dbReference type="EMBL" id="HBJA01055868">
    <property type="protein sequence ID" value="CAE0808644.1"/>
    <property type="molecule type" value="Transcribed_RNA"/>
</dbReference>
<dbReference type="Pfam" id="PF05255">
    <property type="entry name" value="UPF0220"/>
    <property type="match status" value="1"/>
</dbReference>
<evidence type="ECO:0000256" key="5">
    <source>
        <dbReference type="ARBA" id="ARBA00023136"/>
    </source>
</evidence>
<feature type="transmembrane region" description="Helical" evidence="6">
    <location>
        <begin position="109"/>
        <end position="129"/>
    </location>
</feature>
<evidence type="ECO:0000256" key="6">
    <source>
        <dbReference type="SAM" id="Phobius"/>
    </source>
</evidence>
<evidence type="ECO:0000256" key="3">
    <source>
        <dbReference type="ARBA" id="ARBA00022692"/>
    </source>
</evidence>
<feature type="transmembrane region" description="Helical" evidence="6">
    <location>
        <begin position="76"/>
        <end position="97"/>
    </location>
</feature>
<comment type="subcellular location">
    <subcellularLocation>
        <location evidence="1">Membrane</location>
        <topology evidence="1">Multi-pass membrane protein</topology>
    </subcellularLocation>
</comment>
<keyword evidence="5 6" id="KW-0472">Membrane</keyword>
<keyword evidence="3 6" id="KW-0812">Transmembrane</keyword>
<evidence type="ECO:0000313" key="7">
    <source>
        <dbReference type="EMBL" id="CAE0808644.1"/>
    </source>
</evidence>
<name>A0A7S4FR13_9EUGL</name>
<accession>A0A7S4FR13</accession>
<dbReference type="AlphaFoldDB" id="A0A7S4FR13"/>
<feature type="transmembrane region" description="Helical" evidence="6">
    <location>
        <begin position="6"/>
        <end position="24"/>
    </location>
</feature>
<proteinExistence type="inferred from homology"/>
<organism evidence="7">
    <name type="scientific">Eutreptiella gymnastica</name>
    <dbReference type="NCBI Taxonomy" id="73025"/>
    <lineage>
        <taxon>Eukaryota</taxon>
        <taxon>Discoba</taxon>
        <taxon>Euglenozoa</taxon>
        <taxon>Euglenida</taxon>
        <taxon>Spirocuta</taxon>
        <taxon>Euglenophyceae</taxon>
        <taxon>Eutreptiales</taxon>
        <taxon>Eutreptiaceae</taxon>
        <taxon>Eutreptiella</taxon>
    </lineage>
</organism>
<reference evidence="7" key="1">
    <citation type="submission" date="2021-01" db="EMBL/GenBank/DDBJ databases">
        <authorList>
            <person name="Corre E."/>
            <person name="Pelletier E."/>
            <person name="Niang G."/>
            <person name="Scheremetjew M."/>
            <person name="Finn R."/>
            <person name="Kale V."/>
            <person name="Holt S."/>
            <person name="Cochrane G."/>
            <person name="Meng A."/>
            <person name="Brown T."/>
            <person name="Cohen L."/>
        </authorList>
    </citation>
    <scope>NUCLEOTIDE SEQUENCE</scope>
    <source>
        <strain evidence="7">CCMP1594</strain>
    </source>
</reference>
<evidence type="ECO:0000256" key="4">
    <source>
        <dbReference type="ARBA" id="ARBA00022989"/>
    </source>
</evidence>
<dbReference type="GO" id="GO:0016020">
    <property type="term" value="C:membrane"/>
    <property type="evidence" value="ECO:0007669"/>
    <property type="project" value="UniProtKB-SubCell"/>
</dbReference>
<keyword evidence="4 6" id="KW-1133">Transmembrane helix</keyword>
<dbReference type="InterPro" id="IPR007919">
    <property type="entry name" value="UPF0220"/>
</dbReference>
<comment type="similarity">
    <text evidence="2">Belongs to the UPF0220 family.</text>
</comment>
<gene>
    <name evidence="7" type="ORF">EGYM00163_LOCUS19775</name>
</gene>